<feature type="domain" description="AsmA" evidence="2">
    <location>
        <begin position="329"/>
        <end position="562"/>
    </location>
</feature>
<keyword evidence="4" id="KW-1185">Reference proteome</keyword>
<dbReference type="Proteomes" id="UP000192906">
    <property type="component" value="Unassembled WGS sequence"/>
</dbReference>
<accession>A0A1X7CVE3</accession>
<sequence>MYFMKAVRTFLIACLSLILLAVLSIGAILVFKIPVDATPLRPSLEKISSYALGRKVTFGGDLRFITSLDPAIEVSDIIIANPPGYSDKEFATLKYARLHLNAFKLLYAKIEIHELTVEGIRLNLESKEDGSVNWDMEIKGTGAKTDPAPASRTDHLQLTSDSFSIQKILFKDIQVTEINPGQRLEYRIDECSGSGKIGEPFHLNFKGKINTHPYTIGVKVGSLSEFLATQKSWAEIKGEIADTEFTLVGDLQLPVSTGYANLSVSVNGNNLNSLNSLLNVDLPPFKKYGVLCEFNARKGQASLKKLDVHVGASRLVGSGSLSRYYPEGPSKKAKPDIKTQLTAELIQLDDFKLYGWSPAGGSKQETSSNSTSKTDVKIKSDPDVRTLLSPELMNSLNAQFKFEAKDVKKGKNNLGHGVLTVTLKNGVLSIDPLDLNIPGGDVHFDGTFAITKQGIKAGINTLIDKFDYGIIARGAKPDTNMGGLISLDVSLKSDAPNFDAIMEHANGHFRIGAYPKNFKSGIIDLWAVNLFTAVMSSVEKDQSKINCAILELNIKNGMMNSESIVIDTSKMRIYGKAAIDFKKQTLDVEAAPKPKHPEFFNLATPVTVHGTFKDFGVGVSPFNLAGTVISFVTSPVVVPFERLFIKTLPESGSDVCFMDFTKQESFPDSTKNATALPRGHGTKKGKKK</sequence>
<evidence type="ECO:0000256" key="1">
    <source>
        <dbReference type="SAM" id="MobiDB-lite"/>
    </source>
</evidence>
<dbReference type="PANTHER" id="PTHR30441">
    <property type="entry name" value="DUF748 DOMAIN-CONTAINING PROTEIN"/>
    <property type="match status" value="1"/>
</dbReference>
<protein>
    <submittedName>
        <fullName evidence="3">Uncharacterized protein involved in outer membrane biogenesis</fullName>
    </submittedName>
</protein>
<dbReference type="Pfam" id="PF05170">
    <property type="entry name" value="AsmA"/>
    <property type="match status" value="2"/>
</dbReference>
<dbReference type="GO" id="GO:0090313">
    <property type="term" value="P:regulation of protein targeting to membrane"/>
    <property type="evidence" value="ECO:0007669"/>
    <property type="project" value="TreeGrafter"/>
</dbReference>
<proteinExistence type="predicted"/>
<dbReference type="EMBL" id="FWZU01000002">
    <property type="protein sequence ID" value="SMF03897.1"/>
    <property type="molecule type" value="Genomic_DNA"/>
</dbReference>
<evidence type="ECO:0000313" key="4">
    <source>
        <dbReference type="Proteomes" id="UP000192906"/>
    </source>
</evidence>
<feature type="region of interest" description="Disordered" evidence="1">
    <location>
        <begin position="665"/>
        <end position="688"/>
    </location>
</feature>
<organism evidence="3 4">
    <name type="scientific">Desulfovibrio gilichinskyi</name>
    <dbReference type="NCBI Taxonomy" id="1519643"/>
    <lineage>
        <taxon>Bacteria</taxon>
        <taxon>Pseudomonadati</taxon>
        <taxon>Thermodesulfobacteriota</taxon>
        <taxon>Desulfovibrionia</taxon>
        <taxon>Desulfovibrionales</taxon>
        <taxon>Desulfovibrionaceae</taxon>
        <taxon>Desulfovibrio</taxon>
    </lineage>
</organism>
<dbReference type="InterPro" id="IPR007844">
    <property type="entry name" value="AsmA"/>
</dbReference>
<dbReference type="GO" id="GO:0005886">
    <property type="term" value="C:plasma membrane"/>
    <property type="evidence" value="ECO:0007669"/>
    <property type="project" value="TreeGrafter"/>
</dbReference>
<reference evidence="4" key="1">
    <citation type="submission" date="2017-04" db="EMBL/GenBank/DDBJ databases">
        <authorList>
            <person name="Varghese N."/>
            <person name="Submissions S."/>
        </authorList>
    </citation>
    <scope>NUCLEOTIDE SEQUENCE [LARGE SCALE GENOMIC DNA]</scope>
    <source>
        <strain evidence="4">K3S</strain>
    </source>
</reference>
<name>A0A1X7CVE3_9BACT</name>
<dbReference type="STRING" id="1519643.SAMN06295933_1316"/>
<feature type="domain" description="AsmA" evidence="2">
    <location>
        <begin position="4"/>
        <end position="176"/>
    </location>
</feature>
<dbReference type="RefSeq" id="WP_085100096.1">
    <property type="nucleotide sequence ID" value="NZ_FWZU01000002.1"/>
</dbReference>
<dbReference type="PANTHER" id="PTHR30441:SF4">
    <property type="entry name" value="PROTEIN ASMA"/>
    <property type="match status" value="1"/>
</dbReference>
<evidence type="ECO:0000313" key="3">
    <source>
        <dbReference type="EMBL" id="SMF03897.1"/>
    </source>
</evidence>
<dbReference type="OrthoDB" id="5439561at2"/>
<dbReference type="InterPro" id="IPR052894">
    <property type="entry name" value="AsmA-related"/>
</dbReference>
<gene>
    <name evidence="3" type="ORF">SAMN06295933_1316</name>
</gene>
<dbReference type="AlphaFoldDB" id="A0A1X7CVE3"/>
<evidence type="ECO:0000259" key="2">
    <source>
        <dbReference type="Pfam" id="PF05170"/>
    </source>
</evidence>